<sequence>MARLYYRDLEAFIAEIEKRPCIWDSATEEYKDKGQRTNAWVQVCRFTYQDYEEKTVEEKNKMGKELQARWKNIRDAFAKDCKKLKSKPKLECGARKPRCYIFADQLSFLRKVIETKETTASLPSTIATEEVKKKVARHRAAVQPEASLEPMKKKISLEEKIVRFMEHHEEENDPDKAFFMSVLPSVRSLNEDQKIEFRLQVLTTLQNIKSGNCGHSVNPQASSSMFSMFPHYLIPPAKTCTSKMVQSSSRNDYPACQPSALKPDIPRTSLPRLTRLRQ</sequence>
<dbReference type="GO" id="GO:0006357">
    <property type="term" value="P:regulation of transcription by RNA polymerase II"/>
    <property type="evidence" value="ECO:0007669"/>
    <property type="project" value="TreeGrafter"/>
</dbReference>
<keyword evidence="1" id="KW-0539">Nucleus</keyword>
<protein>
    <recommendedName>
        <fullName evidence="7">MADF domain-containing protein</fullName>
    </recommendedName>
</protein>
<evidence type="ECO:0000256" key="2">
    <source>
        <dbReference type="SAM" id="MobiDB-lite"/>
    </source>
</evidence>
<dbReference type="InterPro" id="IPR006578">
    <property type="entry name" value="MADF-dom"/>
</dbReference>
<proteinExistence type="predicted"/>
<feature type="domain" description="MADF" evidence="3">
    <location>
        <begin position="11"/>
        <end position="114"/>
    </location>
</feature>
<dbReference type="GO" id="GO:0003677">
    <property type="term" value="F:DNA binding"/>
    <property type="evidence" value="ECO:0007669"/>
    <property type="project" value="InterPro"/>
</dbReference>
<dbReference type="Proteomes" id="UP000770661">
    <property type="component" value="Unassembled WGS sequence"/>
</dbReference>
<comment type="subcellular location">
    <subcellularLocation>
        <location evidence="1">Nucleus</location>
    </subcellularLocation>
</comment>
<dbReference type="GO" id="GO:0005634">
    <property type="term" value="C:nucleus"/>
    <property type="evidence" value="ECO:0007669"/>
    <property type="project" value="UniProtKB-SubCell"/>
</dbReference>
<evidence type="ECO:0000256" key="1">
    <source>
        <dbReference type="PROSITE-ProRule" id="PRU00371"/>
    </source>
</evidence>
<dbReference type="AlphaFoldDB" id="A0A8J5CKQ5"/>
<dbReference type="Pfam" id="PF10545">
    <property type="entry name" value="MADF_DNA_bdg"/>
    <property type="match status" value="1"/>
</dbReference>
<feature type="compositionally biased region" description="Low complexity" evidence="2">
    <location>
        <begin position="266"/>
        <end position="278"/>
    </location>
</feature>
<reference evidence="5" key="1">
    <citation type="submission" date="2020-07" db="EMBL/GenBank/DDBJ databases">
        <title>The High-quality genome of the commercially important snow crab, Chionoecetes opilio.</title>
        <authorList>
            <person name="Jeong J.-H."/>
            <person name="Ryu S."/>
        </authorList>
    </citation>
    <scope>NUCLEOTIDE SEQUENCE</scope>
    <source>
        <strain evidence="5">MADBK_172401_WGS</strain>
        <tissue evidence="5">Digestive gland</tissue>
    </source>
</reference>
<dbReference type="PROSITE" id="PS51029">
    <property type="entry name" value="MADF"/>
    <property type="match status" value="1"/>
</dbReference>
<evidence type="ECO:0000313" key="6">
    <source>
        <dbReference type="Proteomes" id="UP000770661"/>
    </source>
</evidence>
<comment type="caution">
    <text evidence="5">The sequence shown here is derived from an EMBL/GenBank/DDBJ whole genome shotgun (WGS) entry which is preliminary data.</text>
</comment>
<gene>
    <name evidence="5" type="ORF">GWK47_002328</name>
</gene>
<dbReference type="PROSITE" id="PS51031">
    <property type="entry name" value="BESS"/>
    <property type="match status" value="1"/>
</dbReference>
<evidence type="ECO:0000259" key="3">
    <source>
        <dbReference type="PROSITE" id="PS51029"/>
    </source>
</evidence>
<keyword evidence="6" id="KW-1185">Reference proteome</keyword>
<dbReference type="SMART" id="SM00595">
    <property type="entry name" value="MADF"/>
    <property type="match status" value="1"/>
</dbReference>
<evidence type="ECO:0000313" key="5">
    <source>
        <dbReference type="EMBL" id="KAG0711362.1"/>
    </source>
</evidence>
<name>A0A8J5CKQ5_CHIOP</name>
<dbReference type="PANTHER" id="PTHR12243">
    <property type="entry name" value="MADF DOMAIN TRANSCRIPTION FACTOR"/>
    <property type="match status" value="1"/>
</dbReference>
<organism evidence="5 6">
    <name type="scientific">Chionoecetes opilio</name>
    <name type="common">Atlantic snow crab</name>
    <name type="synonym">Cancer opilio</name>
    <dbReference type="NCBI Taxonomy" id="41210"/>
    <lineage>
        <taxon>Eukaryota</taxon>
        <taxon>Metazoa</taxon>
        <taxon>Ecdysozoa</taxon>
        <taxon>Arthropoda</taxon>
        <taxon>Crustacea</taxon>
        <taxon>Multicrustacea</taxon>
        <taxon>Malacostraca</taxon>
        <taxon>Eumalacostraca</taxon>
        <taxon>Eucarida</taxon>
        <taxon>Decapoda</taxon>
        <taxon>Pleocyemata</taxon>
        <taxon>Brachyura</taxon>
        <taxon>Eubrachyura</taxon>
        <taxon>Majoidea</taxon>
        <taxon>Majidae</taxon>
        <taxon>Chionoecetes</taxon>
    </lineage>
</organism>
<evidence type="ECO:0000259" key="4">
    <source>
        <dbReference type="PROSITE" id="PS51031"/>
    </source>
</evidence>
<accession>A0A8J5CKQ5</accession>
<evidence type="ECO:0008006" key="7">
    <source>
        <dbReference type="Google" id="ProtNLM"/>
    </source>
</evidence>
<dbReference type="PANTHER" id="PTHR12243:SF67">
    <property type="entry name" value="COREPRESSOR OF PANGOLIN, ISOFORM A-RELATED"/>
    <property type="match status" value="1"/>
</dbReference>
<feature type="domain" description="BESS" evidence="4">
    <location>
        <begin position="172"/>
        <end position="211"/>
    </location>
</feature>
<dbReference type="GO" id="GO:0005667">
    <property type="term" value="C:transcription regulator complex"/>
    <property type="evidence" value="ECO:0007669"/>
    <property type="project" value="TreeGrafter"/>
</dbReference>
<dbReference type="InterPro" id="IPR004210">
    <property type="entry name" value="BESS_motif"/>
</dbReference>
<dbReference type="Pfam" id="PF02944">
    <property type="entry name" value="BESS"/>
    <property type="match status" value="1"/>
</dbReference>
<feature type="region of interest" description="Disordered" evidence="2">
    <location>
        <begin position="248"/>
        <end position="278"/>
    </location>
</feature>
<dbReference type="InterPro" id="IPR039353">
    <property type="entry name" value="TF_Adf1"/>
</dbReference>
<dbReference type="EMBL" id="JACEEZ010023383">
    <property type="protein sequence ID" value="KAG0711362.1"/>
    <property type="molecule type" value="Genomic_DNA"/>
</dbReference>
<dbReference type="OrthoDB" id="6378010at2759"/>